<evidence type="ECO:0000256" key="1">
    <source>
        <dbReference type="SAM" id="Phobius"/>
    </source>
</evidence>
<comment type="caution">
    <text evidence="2">The sequence shown here is derived from an EMBL/GenBank/DDBJ whole genome shotgun (WGS) entry which is preliminary data.</text>
</comment>
<reference evidence="2 3" key="1">
    <citation type="submission" date="2018-10" db="EMBL/GenBank/DDBJ databases">
        <title>Genomic Encyclopedia of Archaeal and Bacterial Type Strains, Phase II (KMG-II): from individual species to whole genera.</title>
        <authorList>
            <person name="Goeker M."/>
        </authorList>
    </citation>
    <scope>NUCLEOTIDE SEQUENCE [LARGE SCALE GENOMIC DNA]</scope>
    <source>
        <strain evidence="2 3">DSM 29537</strain>
    </source>
</reference>
<evidence type="ECO:0000313" key="3">
    <source>
        <dbReference type="Proteomes" id="UP000277579"/>
    </source>
</evidence>
<protein>
    <submittedName>
        <fullName evidence="2">Uncharacterized protein</fullName>
    </submittedName>
</protein>
<dbReference type="Proteomes" id="UP000277579">
    <property type="component" value="Unassembled WGS sequence"/>
</dbReference>
<organism evidence="2 3">
    <name type="scientific">Flavobacterium endophyticum</name>
    <dbReference type="NCBI Taxonomy" id="1540163"/>
    <lineage>
        <taxon>Bacteria</taxon>
        <taxon>Pseudomonadati</taxon>
        <taxon>Bacteroidota</taxon>
        <taxon>Flavobacteriia</taxon>
        <taxon>Flavobacteriales</taxon>
        <taxon>Flavobacteriaceae</taxon>
        <taxon>Flavobacterium</taxon>
    </lineage>
</organism>
<gene>
    <name evidence="2" type="ORF">CLV94_2068</name>
</gene>
<dbReference type="AlphaFoldDB" id="A0A495MEH5"/>
<keyword evidence="1" id="KW-1133">Transmembrane helix</keyword>
<dbReference type="EMBL" id="RBLC01000002">
    <property type="protein sequence ID" value="RKS23163.1"/>
    <property type="molecule type" value="Genomic_DNA"/>
</dbReference>
<accession>A0A495MEH5</accession>
<evidence type="ECO:0000313" key="2">
    <source>
        <dbReference type="EMBL" id="RKS23163.1"/>
    </source>
</evidence>
<keyword evidence="3" id="KW-1185">Reference proteome</keyword>
<keyword evidence="1" id="KW-0812">Transmembrane</keyword>
<proteinExistence type="predicted"/>
<feature type="transmembrane region" description="Helical" evidence="1">
    <location>
        <begin position="194"/>
        <end position="211"/>
    </location>
</feature>
<sequence>MPQDSQKFLINPPQFMKKDILEEYKKAIKAKYEEEKNGMYSSFLINPSRGQLKDLCWEIFKNNSDINDLKSFSIFLGFDFSPTALGGNKLNKVKDKFRPIETFFKGETDLAKIDAADMAAILVDFKQRPLSKYSRSYNDGKRTEDSKVKKKAHIELQNEPIEIIDDVIMPNYLIDSNNNLGHNHSSGFLIRKKWSVYFVLAIFIIGGIFMMSQQEEKDCMEWRGDHYEAVDCSSESFGIVNTKIPMDPQQFKLRKLKPLEAKRIHYSKRKPGIWYEKTNGDVEFFNGPGYHPENHEYLKVATDLIINKYTE</sequence>
<name>A0A495MEH5_9FLAO</name>
<keyword evidence="1" id="KW-0472">Membrane</keyword>